<dbReference type="Pfam" id="PF00364">
    <property type="entry name" value="Biotin_lipoyl"/>
    <property type="match status" value="1"/>
</dbReference>
<dbReference type="EMBL" id="BJWL01000016">
    <property type="protein sequence ID" value="GFZ04096.1"/>
    <property type="molecule type" value="Genomic_DNA"/>
</dbReference>
<dbReference type="SUPFAM" id="SSF51230">
    <property type="entry name" value="Single hybrid motif"/>
    <property type="match status" value="1"/>
</dbReference>
<proteinExistence type="predicted"/>
<organism evidence="3 4">
    <name type="scientific">Actinidia rufa</name>
    <dbReference type="NCBI Taxonomy" id="165716"/>
    <lineage>
        <taxon>Eukaryota</taxon>
        <taxon>Viridiplantae</taxon>
        <taxon>Streptophyta</taxon>
        <taxon>Embryophyta</taxon>
        <taxon>Tracheophyta</taxon>
        <taxon>Spermatophyta</taxon>
        <taxon>Magnoliopsida</taxon>
        <taxon>eudicotyledons</taxon>
        <taxon>Gunneridae</taxon>
        <taxon>Pentapetalae</taxon>
        <taxon>asterids</taxon>
        <taxon>Ericales</taxon>
        <taxon>Actinidiaceae</taxon>
        <taxon>Actinidia</taxon>
    </lineage>
</organism>
<feature type="domain" description="Lipoyl-binding" evidence="2">
    <location>
        <begin position="311"/>
        <end position="361"/>
    </location>
</feature>
<comment type="caution">
    <text evidence="3">The sequence shown here is derived from an EMBL/GenBank/DDBJ whole genome shotgun (WGS) entry which is preliminary data.</text>
</comment>
<accession>A0A7J0FZJ4</accession>
<reference evidence="3 4" key="1">
    <citation type="submission" date="2019-07" db="EMBL/GenBank/DDBJ databases">
        <title>De Novo Assembly of kiwifruit Actinidia rufa.</title>
        <authorList>
            <person name="Sugita-Konishi S."/>
            <person name="Sato K."/>
            <person name="Mori E."/>
            <person name="Abe Y."/>
            <person name="Kisaki G."/>
            <person name="Hamano K."/>
            <person name="Suezawa K."/>
            <person name="Otani M."/>
            <person name="Fukuda T."/>
            <person name="Manabe T."/>
            <person name="Gomi K."/>
            <person name="Tabuchi M."/>
            <person name="Akimitsu K."/>
            <person name="Kataoka I."/>
        </authorList>
    </citation>
    <scope>NUCLEOTIDE SEQUENCE [LARGE SCALE GENOMIC DNA]</scope>
    <source>
        <strain evidence="4">cv. Fuchu</strain>
    </source>
</reference>
<evidence type="ECO:0000313" key="3">
    <source>
        <dbReference type="EMBL" id="GFZ04096.1"/>
    </source>
</evidence>
<dbReference type="PANTHER" id="PTHR47597:SF1">
    <property type="entry name" value="IS A MEMBER OF THE PF|00364 BIOTIN-REQUIRING ENZYMES FAMILY-RELATED"/>
    <property type="match status" value="1"/>
</dbReference>
<evidence type="ECO:0000256" key="1">
    <source>
        <dbReference type="SAM" id="MobiDB-lite"/>
    </source>
</evidence>
<feature type="region of interest" description="Disordered" evidence="1">
    <location>
        <begin position="1"/>
        <end position="20"/>
    </location>
</feature>
<keyword evidence="4" id="KW-1185">Reference proteome</keyword>
<dbReference type="PANTHER" id="PTHR47597">
    <property type="entry name" value="IS A MEMBER OF THE PF|00364 BIOTIN-REQUIRING ENZYMES FAMILY-RELATED"/>
    <property type="match status" value="1"/>
</dbReference>
<evidence type="ECO:0000313" key="4">
    <source>
        <dbReference type="Proteomes" id="UP000585474"/>
    </source>
</evidence>
<dbReference type="AlphaFoldDB" id="A0A7J0FZJ4"/>
<sequence length="372" mass="39460">MGGQERNLGHNAGDITGQPQVMRNDHLVNQPSRNSGQGTNCYQQVNSDEHANQFGHGTSFLEQTGEGVKQTAQGAVQGAASIAKGAAVGAANIAQGAAMAVKNTLGMNTASTTTPPHHHHQAPKSQGAFGASSVKTFKLEFGIWENQIRYIASIARTENSNTCTTAVTDLEDGPEGAISSGTTNQLIPNSYEVESLLTQICDTTSIAEFELKLDGFRLYVTRDLTVKTKSASPPISTPVSVNATVEAPDINRSVSLPSVPISKPVPPSTGLQRFLYKAVDEGLVMLKSPRVGYFRRSRTIKGKRAPPPCGEGQIVKEGKPLCYIEQLGGQVPVVSEVSGEVIKILREDGDPVGYGDALIAILPSFPGIKKLK</sequence>
<evidence type="ECO:0000259" key="2">
    <source>
        <dbReference type="Pfam" id="PF00364"/>
    </source>
</evidence>
<dbReference type="InterPro" id="IPR053217">
    <property type="entry name" value="ACC_Biotin_Carrier"/>
</dbReference>
<dbReference type="InterPro" id="IPR000089">
    <property type="entry name" value="Biotin_lipoyl"/>
</dbReference>
<name>A0A7J0FZJ4_9ERIC</name>
<dbReference type="CDD" id="cd06850">
    <property type="entry name" value="biotinyl_domain"/>
    <property type="match status" value="1"/>
</dbReference>
<dbReference type="Gene3D" id="2.40.50.100">
    <property type="match status" value="1"/>
</dbReference>
<protein>
    <submittedName>
        <fullName evidence="3">Single hybrid motif superfamily protein</fullName>
    </submittedName>
</protein>
<dbReference type="OrthoDB" id="529457at2759"/>
<gene>
    <name evidence="3" type="ORF">Acr_16g0007200</name>
</gene>
<dbReference type="InterPro" id="IPR011053">
    <property type="entry name" value="Single_hybrid_motif"/>
</dbReference>
<dbReference type="Proteomes" id="UP000585474">
    <property type="component" value="Unassembled WGS sequence"/>
</dbReference>